<evidence type="ECO:0000313" key="3">
    <source>
        <dbReference type="Proteomes" id="UP000194469"/>
    </source>
</evidence>
<name>A0A1Y6EAE5_9SPHN</name>
<gene>
    <name evidence="2" type="ORF">SAMN06295984_0074</name>
</gene>
<reference evidence="3" key="1">
    <citation type="submission" date="2017-04" db="EMBL/GenBank/DDBJ databases">
        <authorList>
            <person name="Varghese N."/>
            <person name="Submissions S."/>
        </authorList>
    </citation>
    <scope>NUCLEOTIDE SEQUENCE [LARGE SCALE GENOMIC DNA]</scope>
    <source>
        <strain evidence="3">UI2</strain>
    </source>
</reference>
<accession>A0A1Y6EAE5</accession>
<evidence type="ECO:0000256" key="1">
    <source>
        <dbReference type="SAM" id="SignalP"/>
    </source>
</evidence>
<dbReference type="PROSITE" id="PS51257">
    <property type="entry name" value="PROKAR_LIPOPROTEIN"/>
    <property type="match status" value="1"/>
</dbReference>
<dbReference type="Proteomes" id="UP000194469">
    <property type="component" value="Unassembled WGS sequence"/>
</dbReference>
<keyword evidence="1" id="KW-0732">Signal</keyword>
<protein>
    <recommendedName>
        <fullName evidence="4">Lipoprotein</fullName>
    </recommendedName>
</protein>
<keyword evidence="3" id="KW-1185">Reference proteome</keyword>
<organism evidence="2 3">
    <name type="scientific">Sphingopyxis terrae subsp. ummariensis</name>
    <dbReference type="NCBI Taxonomy" id="429001"/>
    <lineage>
        <taxon>Bacteria</taxon>
        <taxon>Pseudomonadati</taxon>
        <taxon>Pseudomonadota</taxon>
        <taxon>Alphaproteobacteria</taxon>
        <taxon>Sphingomonadales</taxon>
        <taxon>Sphingomonadaceae</taxon>
        <taxon>Sphingopyxis</taxon>
    </lineage>
</organism>
<feature type="chain" id="PRO_5012825496" description="Lipoprotein" evidence="1">
    <location>
        <begin position="26"/>
        <end position="136"/>
    </location>
</feature>
<evidence type="ECO:0000313" key="2">
    <source>
        <dbReference type="EMBL" id="SMQ58191.1"/>
    </source>
</evidence>
<proteinExistence type="predicted"/>
<feature type="signal peptide" evidence="1">
    <location>
        <begin position="1"/>
        <end position="25"/>
    </location>
</feature>
<dbReference type="AlphaFoldDB" id="A0A1Y6EAE5"/>
<sequence length="136" mass="14613">MPQMQKMFRAATLSLVIAATVSACAASRDVTALPDAANVAIGQRAYADGPLIQPVAVIEDSRCPVGVACVWAGRVRVKILWLRPNGDAQPFEVVLGEPTPLADGTITLESVHPDKRPDRPIKPGDYRFAFRFMGGL</sequence>
<dbReference type="EMBL" id="FXWL01000001">
    <property type="protein sequence ID" value="SMQ58191.1"/>
    <property type="molecule type" value="Genomic_DNA"/>
</dbReference>
<evidence type="ECO:0008006" key="4">
    <source>
        <dbReference type="Google" id="ProtNLM"/>
    </source>
</evidence>